<dbReference type="VEuPathDB" id="TrichDB:TVAGG3_0463920"/>
<feature type="region of interest" description="Disordered" evidence="1">
    <location>
        <begin position="1"/>
        <end position="22"/>
    </location>
</feature>
<keyword evidence="3" id="KW-1185">Reference proteome</keyword>
<protein>
    <submittedName>
        <fullName evidence="2">Uncharacterized protein</fullName>
    </submittedName>
</protein>
<dbReference type="EMBL" id="DS113348">
    <property type="protein sequence ID" value="EAY09913.1"/>
    <property type="molecule type" value="Genomic_DNA"/>
</dbReference>
<evidence type="ECO:0000313" key="3">
    <source>
        <dbReference type="Proteomes" id="UP000001542"/>
    </source>
</evidence>
<dbReference type="KEGG" id="tva:4767844"/>
<dbReference type="RefSeq" id="XP_001322136.1">
    <property type="nucleotide sequence ID" value="XM_001322101.1"/>
</dbReference>
<proteinExistence type="predicted"/>
<dbReference type="VEuPathDB" id="TrichDB:TVAG_374200"/>
<organism evidence="2 3">
    <name type="scientific">Trichomonas vaginalis (strain ATCC PRA-98 / G3)</name>
    <dbReference type="NCBI Taxonomy" id="412133"/>
    <lineage>
        <taxon>Eukaryota</taxon>
        <taxon>Metamonada</taxon>
        <taxon>Parabasalia</taxon>
        <taxon>Trichomonadida</taxon>
        <taxon>Trichomonadidae</taxon>
        <taxon>Trichomonas</taxon>
    </lineage>
</organism>
<accession>A2EBV1</accession>
<dbReference type="Proteomes" id="UP000001542">
    <property type="component" value="Unassembled WGS sequence"/>
</dbReference>
<evidence type="ECO:0000313" key="2">
    <source>
        <dbReference type="EMBL" id="EAY09913.1"/>
    </source>
</evidence>
<evidence type="ECO:0000256" key="1">
    <source>
        <dbReference type="SAM" id="MobiDB-lite"/>
    </source>
</evidence>
<sequence>MSTTQATKGTGTNAKKAAASATLASTAPAKKNPFWDTTYRRDYCKGVNGWTFKEFSDSADDDELLSSSVKTRSIKLNPLWESTYRRDYCGGCECSTAPVGTRLMTRSLDAAEDDKEANKNVWQTTYQIDFCSRFAKPKRRL</sequence>
<reference evidence="2" key="1">
    <citation type="submission" date="2006-10" db="EMBL/GenBank/DDBJ databases">
        <authorList>
            <person name="Amadeo P."/>
            <person name="Zhao Q."/>
            <person name="Wortman J."/>
            <person name="Fraser-Liggett C."/>
            <person name="Carlton J."/>
        </authorList>
    </citation>
    <scope>NUCLEOTIDE SEQUENCE</scope>
    <source>
        <strain evidence="2">G3</strain>
    </source>
</reference>
<gene>
    <name evidence="2" type="ORF">TVAG_374200</name>
</gene>
<dbReference type="InParanoid" id="A2EBV1"/>
<reference evidence="2" key="2">
    <citation type="journal article" date="2007" name="Science">
        <title>Draft genome sequence of the sexually transmitted pathogen Trichomonas vaginalis.</title>
        <authorList>
            <person name="Carlton J.M."/>
            <person name="Hirt R.P."/>
            <person name="Silva J.C."/>
            <person name="Delcher A.L."/>
            <person name="Schatz M."/>
            <person name="Zhao Q."/>
            <person name="Wortman J.R."/>
            <person name="Bidwell S.L."/>
            <person name="Alsmark U.C.M."/>
            <person name="Besteiro S."/>
            <person name="Sicheritz-Ponten T."/>
            <person name="Noel C.J."/>
            <person name="Dacks J.B."/>
            <person name="Foster P.G."/>
            <person name="Simillion C."/>
            <person name="Van de Peer Y."/>
            <person name="Miranda-Saavedra D."/>
            <person name="Barton G.J."/>
            <person name="Westrop G.D."/>
            <person name="Mueller S."/>
            <person name="Dessi D."/>
            <person name="Fiori P.L."/>
            <person name="Ren Q."/>
            <person name="Paulsen I."/>
            <person name="Zhang H."/>
            <person name="Bastida-Corcuera F.D."/>
            <person name="Simoes-Barbosa A."/>
            <person name="Brown M.T."/>
            <person name="Hayes R.D."/>
            <person name="Mukherjee M."/>
            <person name="Okumura C.Y."/>
            <person name="Schneider R."/>
            <person name="Smith A.J."/>
            <person name="Vanacova S."/>
            <person name="Villalvazo M."/>
            <person name="Haas B.J."/>
            <person name="Pertea M."/>
            <person name="Feldblyum T.V."/>
            <person name="Utterback T.R."/>
            <person name="Shu C.L."/>
            <person name="Osoegawa K."/>
            <person name="de Jong P.J."/>
            <person name="Hrdy I."/>
            <person name="Horvathova L."/>
            <person name="Zubacova Z."/>
            <person name="Dolezal P."/>
            <person name="Malik S.B."/>
            <person name="Logsdon J.M. Jr."/>
            <person name="Henze K."/>
            <person name="Gupta A."/>
            <person name="Wang C.C."/>
            <person name="Dunne R.L."/>
            <person name="Upcroft J.A."/>
            <person name="Upcroft P."/>
            <person name="White O."/>
            <person name="Salzberg S.L."/>
            <person name="Tang P."/>
            <person name="Chiu C.-H."/>
            <person name="Lee Y.-S."/>
            <person name="Embley T.M."/>
            <person name="Coombs G.H."/>
            <person name="Mottram J.C."/>
            <person name="Tachezy J."/>
            <person name="Fraser-Liggett C.M."/>
            <person name="Johnson P.J."/>
        </authorList>
    </citation>
    <scope>NUCLEOTIDE SEQUENCE [LARGE SCALE GENOMIC DNA]</scope>
    <source>
        <strain evidence="2">G3</strain>
    </source>
</reference>
<dbReference type="AlphaFoldDB" id="A2EBV1"/>
<name>A2EBV1_TRIV3</name>